<evidence type="ECO:0000256" key="5">
    <source>
        <dbReference type="ARBA" id="ARBA00023186"/>
    </source>
</evidence>
<accession>A0AAF3FD28</accession>
<evidence type="ECO:0000256" key="3">
    <source>
        <dbReference type="ARBA" id="ARBA00022946"/>
    </source>
</evidence>
<dbReference type="AlphaFoldDB" id="A0AAF3FD28"/>
<reference evidence="8" key="1">
    <citation type="submission" date="2024-02" db="UniProtKB">
        <authorList>
            <consortium name="WormBaseParasite"/>
        </authorList>
    </citation>
    <scope>IDENTIFICATION</scope>
</reference>
<dbReference type="WBParaSite" id="MBELARI_LOCUS4775">
    <property type="protein sequence ID" value="MBELARI_LOCUS4775"/>
    <property type="gene ID" value="MBELARI_LOCUS4775"/>
</dbReference>
<dbReference type="CDD" id="cd20270">
    <property type="entry name" value="Complex1_LYR_SDHAF3_LYRM10"/>
    <property type="match status" value="1"/>
</dbReference>
<dbReference type="GO" id="GO:0005758">
    <property type="term" value="C:mitochondrial intermembrane space"/>
    <property type="evidence" value="ECO:0007669"/>
    <property type="project" value="TreeGrafter"/>
</dbReference>
<evidence type="ECO:0000256" key="6">
    <source>
        <dbReference type="RuleBase" id="RU368039"/>
    </source>
</evidence>
<evidence type="ECO:0000256" key="1">
    <source>
        <dbReference type="ARBA" id="ARBA00004305"/>
    </source>
</evidence>
<protein>
    <recommendedName>
        <fullName evidence="6">Succinate dehydrogenase assembly factor 3</fullName>
        <shortName evidence="6">SDH assembly factor 3</shortName>
        <shortName evidence="6">SDHAF3</shortName>
    </recommendedName>
</protein>
<proteinExistence type="inferred from homology"/>
<evidence type="ECO:0000313" key="7">
    <source>
        <dbReference type="Proteomes" id="UP000887575"/>
    </source>
</evidence>
<comment type="subunit">
    <text evidence="6">Interacts with the iron-sulfur protein subunit within the SDH catalytic dimer.</text>
</comment>
<comment type="similarity">
    <text evidence="2 6">Belongs to the complex I LYR family. SDHAF3 subfamily.</text>
</comment>
<dbReference type="Pfam" id="PF13233">
    <property type="entry name" value="Complex1_LYR_2"/>
    <property type="match status" value="1"/>
</dbReference>
<organism evidence="7 8">
    <name type="scientific">Mesorhabditis belari</name>
    <dbReference type="NCBI Taxonomy" id="2138241"/>
    <lineage>
        <taxon>Eukaryota</taxon>
        <taxon>Metazoa</taxon>
        <taxon>Ecdysozoa</taxon>
        <taxon>Nematoda</taxon>
        <taxon>Chromadorea</taxon>
        <taxon>Rhabditida</taxon>
        <taxon>Rhabditina</taxon>
        <taxon>Rhabditomorpha</taxon>
        <taxon>Rhabditoidea</taxon>
        <taxon>Rhabditidae</taxon>
        <taxon>Mesorhabditinae</taxon>
        <taxon>Mesorhabditis</taxon>
    </lineage>
</organism>
<comment type="subcellular location">
    <subcellularLocation>
        <location evidence="1 6">Mitochondrion matrix</location>
    </subcellularLocation>
</comment>
<sequence length="130" mass="15426">MRLFRGLLAATKKTNVTESDVKRFPLILYKQILRLHYGLPAPVREMGDQYVRDEFRRHIKAEPAQAMVFLHEWTHYYSDLSKQLHGKGLRGNLGKDMQNEQFDHFSEEQLHQLLELKEEAEKTRNSKIVF</sequence>
<dbReference type="InterPro" id="IPR008381">
    <property type="entry name" value="SDHAF3/Sdh7"/>
</dbReference>
<dbReference type="GO" id="GO:0006105">
    <property type="term" value="P:succinate metabolic process"/>
    <property type="evidence" value="ECO:0007669"/>
    <property type="project" value="TreeGrafter"/>
</dbReference>
<dbReference type="GO" id="GO:0034553">
    <property type="term" value="P:mitochondrial respiratory chain complex II assembly"/>
    <property type="evidence" value="ECO:0007669"/>
    <property type="project" value="UniProtKB-UniRule"/>
</dbReference>
<comment type="function">
    <text evidence="6">Plays an essential role in the assembly of succinate dehydrogenase (SDH), an enzyme complex (also referred to as respiratory complex II) that is a component of both the tricarboxylic acid (TCA) cycle and the mitochondrial electron transport chain, and which couples the oxidation of succinate to fumarate with the reduction of ubiquinone (coenzyme Q) to ubiquinol. Promotes maturation of the iron-sulfur protein subunit of the SDH catalytic dimer, protecting it from the deleterious effects of oxidants. May act together with SDHAF1.</text>
</comment>
<dbReference type="PANTHER" id="PTHR13137:SF6">
    <property type="entry name" value="SUCCINATE DEHYDROGENASE ASSEMBLY FACTOR 3, MITOCHONDRIAL"/>
    <property type="match status" value="1"/>
</dbReference>
<dbReference type="Proteomes" id="UP000887575">
    <property type="component" value="Unassembled WGS sequence"/>
</dbReference>
<evidence type="ECO:0000256" key="4">
    <source>
        <dbReference type="ARBA" id="ARBA00023128"/>
    </source>
</evidence>
<keyword evidence="4 6" id="KW-0496">Mitochondrion</keyword>
<dbReference type="GO" id="GO:0005759">
    <property type="term" value="C:mitochondrial matrix"/>
    <property type="evidence" value="ECO:0007669"/>
    <property type="project" value="UniProtKB-SubCell"/>
</dbReference>
<keyword evidence="5 6" id="KW-0143">Chaperone</keyword>
<keyword evidence="3" id="KW-0809">Transit peptide</keyword>
<name>A0AAF3FD28_9BILA</name>
<keyword evidence="7" id="KW-1185">Reference proteome</keyword>
<evidence type="ECO:0000256" key="2">
    <source>
        <dbReference type="ARBA" id="ARBA00006020"/>
    </source>
</evidence>
<evidence type="ECO:0000313" key="8">
    <source>
        <dbReference type="WBParaSite" id="MBELARI_LOCUS4775"/>
    </source>
</evidence>
<dbReference type="PANTHER" id="PTHR13137">
    <property type="entry name" value="DC11 ACN9 HOMOLOG"/>
    <property type="match status" value="1"/>
</dbReference>